<dbReference type="InterPro" id="IPR028082">
    <property type="entry name" value="Peripla_BP_I"/>
</dbReference>
<dbReference type="RefSeq" id="WP_006019370.1">
    <property type="nucleotide sequence ID" value="NZ_KB375282.1"/>
</dbReference>
<evidence type="ECO:0000313" key="7">
    <source>
        <dbReference type="Proteomes" id="UP000001096"/>
    </source>
</evidence>
<dbReference type="SUPFAM" id="SSF53822">
    <property type="entry name" value="Periplasmic binding protein-like I"/>
    <property type="match status" value="1"/>
</dbReference>
<dbReference type="Pfam" id="PF13458">
    <property type="entry name" value="Peripla_BP_6"/>
    <property type="match status" value="1"/>
</dbReference>
<dbReference type="PANTHER" id="PTHR30483">
    <property type="entry name" value="LEUCINE-SPECIFIC-BINDING PROTEIN"/>
    <property type="match status" value="1"/>
</dbReference>
<comment type="similarity">
    <text evidence="1">Belongs to the leucine-binding protein family.</text>
</comment>
<keyword evidence="3" id="KW-0813">Transport</keyword>
<keyword evidence="2 4" id="KW-0732">Signal</keyword>
<evidence type="ECO:0000313" key="6">
    <source>
        <dbReference type="EMBL" id="EKS41569.1"/>
    </source>
</evidence>
<sequence length="402" mass="43585">MAIFNRYTRIGVAAAIGLAASATVTAYAQEKTPIKIGLMLPYKGVYAPLAVNIDQGFQIALEEYGNKSAGRPIEIIRADDELTPSVGVQKFNKFVQSDKVDLVAGVVGSNVGIAVSELADKNKMPMVFANAFADEITGKFCSPYIARTSFSANGFEYASGKYWASKGVKTAVTMGPDYSAGRAFIGGFKRGFEDNGGKVIEEIWTPFQKTKDYSAALTQASNSGAQIIYAFYAGAEAIQVVKQHADFGLRTKIPLIGDHWVYDEALWPALGDLALNAQHVATHYPGIPTEANQKFVKAYTAKYKQEPDVSAELGYDNGKAIMLTLEKLGGQMPEDRAKFISTMRDLTFDAPRGKIKFNAQNSALLEKVYVIEIVKGPDGKMQRKSLDQFPGAGDLPGCTKSF</sequence>
<dbReference type="GO" id="GO:0006865">
    <property type="term" value="P:amino acid transport"/>
    <property type="evidence" value="ECO:0007669"/>
    <property type="project" value="UniProtKB-KW"/>
</dbReference>
<feature type="signal peptide" evidence="4">
    <location>
        <begin position="1"/>
        <end position="28"/>
    </location>
</feature>
<dbReference type="PANTHER" id="PTHR30483:SF6">
    <property type="entry name" value="PERIPLASMIC BINDING PROTEIN OF ABC TRANSPORTER FOR NATURAL AMINO ACIDS"/>
    <property type="match status" value="1"/>
</dbReference>
<dbReference type="InterPro" id="IPR028081">
    <property type="entry name" value="Leu-bd"/>
</dbReference>
<feature type="domain" description="Leucine-binding protein" evidence="5">
    <location>
        <begin position="33"/>
        <end position="376"/>
    </location>
</feature>
<dbReference type="Proteomes" id="UP000001096">
    <property type="component" value="Unassembled WGS sequence"/>
</dbReference>
<protein>
    <recommendedName>
        <fullName evidence="5">Leucine-binding protein domain-containing protein</fullName>
    </recommendedName>
</protein>
<dbReference type="PATRIC" id="fig|883078.3.peg.687"/>
<proteinExistence type="inferred from homology"/>
<keyword evidence="3" id="KW-0029">Amino-acid transport</keyword>
<name>K8PLB3_9BRAD</name>
<dbReference type="CDD" id="cd20014">
    <property type="entry name" value="PBP1_RPA0668_benzoate-like"/>
    <property type="match status" value="1"/>
</dbReference>
<organism evidence="6 7">
    <name type="scientific">Afipia broomeae ATCC 49717</name>
    <dbReference type="NCBI Taxonomy" id="883078"/>
    <lineage>
        <taxon>Bacteria</taxon>
        <taxon>Pseudomonadati</taxon>
        <taxon>Pseudomonadota</taxon>
        <taxon>Alphaproteobacteria</taxon>
        <taxon>Hyphomicrobiales</taxon>
        <taxon>Nitrobacteraceae</taxon>
        <taxon>Afipia</taxon>
    </lineage>
</organism>
<dbReference type="EMBL" id="AGWX01000001">
    <property type="protein sequence ID" value="EKS41569.1"/>
    <property type="molecule type" value="Genomic_DNA"/>
</dbReference>
<dbReference type="eggNOG" id="COG0683">
    <property type="taxonomic scope" value="Bacteria"/>
</dbReference>
<dbReference type="AlphaFoldDB" id="K8PLB3"/>
<reference evidence="6 7" key="1">
    <citation type="submission" date="2012-04" db="EMBL/GenBank/DDBJ databases">
        <title>The Genome Sequence of Afipia broomeae ATCC 49717.</title>
        <authorList>
            <consortium name="The Broad Institute Genome Sequencing Platform"/>
            <person name="Earl A."/>
            <person name="Ward D."/>
            <person name="Feldgarden M."/>
            <person name="Gevers D."/>
            <person name="Huys G."/>
            <person name="Walker B."/>
            <person name="Young S.K."/>
            <person name="Zeng Q."/>
            <person name="Gargeya S."/>
            <person name="Fitzgerald M."/>
            <person name="Haas B."/>
            <person name="Abouelleil A."/>
            <person name="Alvarado L."/>
            <person name="Arachchi H.M."/>
            <person name="Berlin A."/>
            <person name="Chapman S.B."/>
            <person name="Goldberg J."/>
            <person name="Griggs A."/>
            <person name="Gujja S."/>
            <person name="Hansen M."/>
            <person name="Howarth C."/>
            <person name="Imamovic A."/>
            <person name="Larimer J."/>
            <person name="McCowen C."/>
            <person name="Montmayeur A."/>
            <person name="Murphy C."/>
            <person name="Neiman D."/>
            <person name="Pearson M."/>
            <person name="Priest M."/>
            <person name="Roberts A."/>
            <person name="Saif S."/>
            <person name="Shea T."/>
            <person name="Sisk P."/>
            <person name="Sykes S."/>
            <person name="Wortman J."/>
            <person name="Nusbaum C."/>
            <person name="Birren B."/>
        </authorList>
    </citation>
    <scope>NUCLEOTIDE SEQUENCE [LARGE SCALE GENOMIC DNA]</scope>
    <source>
        <strain evidence="6 7">ATCC 49717</strain>
    </source>
</reference>
<dbReference type="InterPro" id="IPR051010">
    <property type="entry name" value="BCAA_transport"/>
</dbReference>
<evidence type="ECO:0000256" key="3">
    <source>
        <dbReference type="ARBA" id="ARBA00022970"/>
    </source>
</evidence>
<dbReference type="Gene3D" id="3.40.50.2300">
    <property type="match status" value="2"/>
</dbReference>
<accession>K8PLB3</accession>
<comment type="caution">
    <text evidence="6">The sequence shown here is derived from an EMBL/GenBank/DDBJ whole genome shotgun (WGS) entry which is preliminary data.</text>
</comment>
<dbReference type="HOGENOM" id="CLU_027128_1_2_5"/>
<feature type="chain" id="PRO_5003920304" description="Leucine-binding protein domain-containing protein" evidence="4">
    <location>
        <begin position="29"/>
        <end position="402"/>
    </location>
</feature>
<evidence type="ECO:0000256" key="1">
    <source>
        <dbReference type="ARBA" id="ARBA00010062"/>
    </source>
</evidence>
<keyword evidence="7" id="KW-1185">Reference proteome</keyword>
<evidence type="ECO:0000259" key="5">
    <source>
        <dbReference type="Pfam" id="PF13458"/>
    </source>
</evidence>
<gene>
    <name evidence="6" type="ORF">HMPREF9695_00661</name>
</gene>
<evidence type="ECO:0000256" key="4">
    <source>
        <dbReference type="SAM" id="SignalP"/>
    </source>
</evidence>
<evidence type="ECO:0000256" key="2">
    <source>
        <dbReference type="ARBA" id="ARBA00022729"/>
    </source>
</evidence>